<reference evidence="2 3" key="1">
    <citation type="submission" date="2017-03" db="EMBL/GenBank/DDBJ databases">
        <authorList>
            <person name="Afonso C.L."/>
            <person name="Miller P.J."/>
            <person name="Scott M.A."/>
            <person name="Spackman E."/>
            <person name="Goraichik I."/>
            <person name="Dimitrov K.M."/>
            <person name="Suarez D.L."/>
            <person name="Swayne D.E."/>
        </authorList>
    </citation>
    <scope>NUCLEOTIDE SEQUENCE [LARGE SCALE GENOMIC DNA]</scope>
    <source>
        <strain evidence="2 3">CECT 7691</strain>
    </source>
</reference>
<feature type="chain" id="PRO_5012961057" description="ATP-binding protein" evidence="1">
    <location>
        <begin position="23"/>
        <end position="267"/>
    </location>
</feature>
<dbReference type="EMBL" id="FWFR01000001">
    <property type="protein sequence ID" value="SLN43819.1"/>
    <property type="molecule type" value="Genomic_DNA"/>
</dbReference>
<feature type="signal peptide" evidence="1">
    <location>
        <begin position="1"/>
        <end position="22"/>
    </location>
</feature>
<accession>A0A1Y5SM07</accession>
<evidence type="ECO:0000313" key="3">
    <source>
        <dbReference type="Proteomes" id="UP000193200"/>
    </source>
</evidence>
<dbReference type="InParanoid" id="A0A1Y5SM07"/>
<evidence type="ECO:0000256" key="1">
    <source>
        <dbReference type="SAM" id="SignalP"/>
    </source>
</evidence>
<proteinExistence type="predicted"/>
<sequence length="267" mass="29166">MRRYCLSVLVLIAMSAGAAAEAADFKLMSHRAIYELSLGKSRQAGEVAGIRGRMVMEWSNACDGRTHNQRMHMEVQRADGGVTATEFTISSWEAFDGNLLRYAIRNHVNEQLVEEYRGRAERNGADGAGEAIFERPEGMSVQLPAGTLFPDAHSDKLVAAALEGRSFLSARVFDGSGEEGLNTVTAFIGQAREEPKIAERFPPLAGKQAWPVRMAFYDIDAGDERPSYEVGLNMYANGVASGFELDYESFTVLGALSRLDVLAEPSC</sequence>
<evidence type="ECO:0008006" key="4">
    <source>
        <dbReference type="Google" id="ProtNLM"/>
    </source>
</evidence>
<keyword evidence="1" id="KW-0732">Signal</keyword>
<dbReference type="Pfam" id="PF08904">
    <property type="entry name" value="EipB_like"/>
    <property type="match status" value="1"/>
</dbReference>
<dbReference type="Proteomes" id="UP000193200">
    <property type="component" value="Unassembled WGS sequence"/>
</dbReference>
<name>A0A1Y5SM07_9PROT</name>
<dbReference type="AlphaFoldDB" id="A0A1Y5SM07"/>
<dbReference type="InterPro" id="IPR015000">
    <property type="entry name" value="EipB-like"/>
</dbReference>
<protein>
    <recommendedName>
        <fullName evidence="4">ATP-binding protein</fullName>
    </recommendedName>
</protein>
<evidence type="ECO:0000313" key="2">
    <source>
        <dbReference type="EMBL" id="SLN43819.1"/>
    </source>
</evidence>
<gene>
    <name evidence="2" type="ORF">OCH7691_01836</name>
</gene>
<keyword evidence="3" id="KW-1185">Reference proteome</keyword>
<organism evidence="2 3">
    <name type="scientific">Oceanibacterium hippocampi</name>
    <dbReference type="NCBI Taxonomy" id="745714"/>
    <lineage>
        <taxon>Bacteria</taxon>
        <taxon>Pseudomonadati</taxon>
        <taxon>Pseudomonadota</taxon>
        <taxon>Alphaproteobacteria</taxon>
        <taxon>Sneathiellales</taxon>
        <taxon>Sneathiellaceae</taxon>
        <taxon>Oceanibacterium</taxon>
    </lineage>
</organism>